<dbReference type="EMBL" id="JBFXLQ010000062">
    <property type="protein sequence ID" value="KAL2862745.1"/>
    <property type="molecule type" value="Genomic_DNA"/>
</dbReference>
<dbReference type="SUPFAM" id="SSF54427">
    <property type="entry name" value="NTF2-like"/>
    <property type="match status" value="2"/>
</dbReference>
<dbReference type="InterPro" id="IPR009959">
    <property type="entry name" value="Cyclase_SnoaL-like"/>
</dbReference>
<dbReference type="Gene3D" id="3.10.450.50">
    <property type="match status" value="2"/>
</dbReference>
<dbReference type="PANTHER" id="PTHR38436:SF1">
    <property type="entry name" value="ESTER CYCLASE"/>
    <property type="match status" value="1"/>
</dbReference>
<dbReference type="Proteomes" id="UP001610432">
    <property type="component" value="Unassembled WGS sequence"/>
</dbReference>
<accession>A0ABR4LDZ2</accession>
<sequence length="400" mass="45370">MAASTPLNHTDDDNASVAVEKNGYHITEPQFPSTTTAALQVERHDYTDLAPTTRKRAHPMEGFDEIYTDIVDYIVRCTHRIWDERDIGLIYTHYTHNCVLYGTMGTIYDREAVVRDTIQRLVSLPERRGMATQVLWNGDDKQGFYTSHLVTGAGRHTQNGHFGPATGKTFVSRTIADCMVYRNRIYREWVVADTMAIIKQLGLDPNVFAEEAARALFEKGLESIDIGENRRLIGQQMPEWQADTSIANNEVEVQTLEWLHDMWNCRMFGRVEKHYAPNAQYHGPKMTELYGPAAVLHQHLALLGSIPDAAYMPQHICSNPCQEGGVKVAVRWVMEGHHLGYGILSELGKPTGLRLQVMGITHYHYKNGRVVDEWNVYDELSLLTQIKLGQMVEEAKANTK</sequence>
<comment type="caution">
    <text evidence="1">The sequence shown here is derived from an EMBL/GenBank/DDBJ whole genome shotgun (WGS) entry which is preliminary data.</text>
</comment>
<name>A0ABR4LDZ2_9EURO</name>
<dbReference type="GeneID" id="98148909"/>
<dbReference type="PANTHER" id="PTHR38436">
    <property type="entry name" value="POLYKETIDE CYCLASE SNOAL-LIKE DOMAIN"/>
    <property type="match status" value="1"/>
</dbReference>
<evidence type="ECO:0000313" key="2">
    <source>
        <dbReference type="Proteomes" id="UP001610432"/>
    </source>
</evidence>
<dbReference type="RefSeq" id="XP_070881724.1">
    <property type="nucleotide sequence ID" value="XM_071033837.1"/>
</dbReference>
<evidence type="ECO:0000313" key="1">
    <source>
        <dbReference type="EMBL" id="KAL2862745.1"/>
    </source>
</evidence>
<organism evidence="1 2">
    <name type="scientific">Aspergillus lucknowensis</name>
    <dbReference type="NCBI Taxonomy" id="176173"/>
    <lineage>
        <taxon>Eukaryota</taxon>
        <taxon>Fungi</taxon>
        <taxon>Dikarya</taxon>
        <taxon>Ascomycota</taxon>
        <taxon>Pezizomycotina</taxon>
        <taxon>Eurotiomycetes</taxon>
        <taxon>Eurotiomycetidae</taxon>
        <taxon>Eurotiales</taxon>
        <taxon>Aspergillaceae</taxon>
        <taxon>Aspergillus</taxon>
        <taxon>Aspergillus subgen. Nidulantes</taxon>
    </lineage>
</organism>
<gene>
    <name evidence="1" type="ORF">BJX67DRAFT_385334</name>
</gene>
<keyword evidence="2" id="KW-1185">Reference proteome</keyword>
<protein>
    <recommendedName>
        <fullName evidence="3">Ester cyclase</fullName>
    </recommendedName>
</protein>
<evidence type="ECO:0008006" key="3">
    <source>
        <dbReference type="Google" id="ProtNLM"/>
    </source>
</evidence>
<proteinExistence type="predicted"/>
<dbReference type="Pfam" id="PF07366">
    <property type="entry name" value="SnoaL"/>
    <property type="match status" value="1"/>
</dbReference>
<dbReference type="InterPro" id="IPR032710">
    <property type="entry name" value="NTF2-like_dom_sf"/>
</dbReference>
<reference evidence="1 2" key="1">
    <citation type="submission" date="2024-07" db="EMBL/GenBank/DDBJ databases">
        <title>Section-level genome sequencing and comparative genomics of Aspergillus sections Usti and Cavernicolus.</title>
        <authorList>
            <consortium name="Lawrence Berkeley National Laboratory"/>
            <person name="Nybo J.L."/>
            <person name="Vesth T.C."/>
            <person name="Theobald S."/>
            <person name="Frisvad J.C."/>
            <person name="Larsen T.O."/>
            <person name="Kjaerboelling I."/>
            <person name="Rothschild-Mancinelli K."/>
            <person name="Lyhne E.K."/>
            <person name="Kogle M.E."/>
            <person name="Barry K."/>
            <person name="Clum A."/>
            <person name="Na H."/>
            <person name="Ledsgaard L."/>
            <person name="Lin J."/>
            <person name="Lipzen A."/>
            <person name="Kuo A."/>
            <person name="Riley R."/>
            <person name="Mondo S."/>
            <person name="Labutti K."/>
            <person name="Haridas S."/>
            <person name="Pangalinan J."/>
            <person name="Salamov A.A."/>
            <person name="Simmons B.A."/>
            <person name="Magnuson J.K."/>
            <person name="Chen J."/>
            <person name="Drula E."/>
            <person name="Henrissat B."/>
            <person name="Wiebenga A."/>
            <person name="Lubbers R.J."/>
            <person name="Gomes A.C."/>
            <person name="Macurrencykelacurrency M.R."/>
            <person name="Stajich J."/>
            <person name="Grigoriev I.V."/>
            <person name="Mortensen U.H."/>
            <person name="De Vries R.P."/>
            <person name="Baker S.E."/>
            <person name="Andersen M.R."/>
        </authorList>
    </citation>
    <scope>NUCLEOTIDE SEQUENCE [LARGE SCALE GENOMIC DNA]</scope>
    <source>
        <strain evidence="1 2">CBS 449.75</strain>
    </source>
</reference>